<gene>
    <name evidence="1" type="ORF">ACH5RR_016396</name>
</gene>
<dbReference type="InterPro" id="IPR011009">
    <property type="entry name" value="Kinase-like_dom_sf"/>
</dbReference>
<evidence type="ECO:0000313" key="1">
    <source>
        <dbReference type="EMBL" id="KAL3523562.1"/>
    </source>
</evidence>
<keyword evidence="2" id="KW-1185">Reference proteome</keyword>
<accession>A0ABD2ZZH7</accession>
<reference evidence="1 2" key="1">
    <citation type="submission" date="2024-11" db="EMBL/GenBank/DDBJ databases">
        <title>A near-complete genome assembly of Cinchona calisaya.</title>
        <authorList>
            <person name="Lian D.C."/>
            <person name="Zhao X.W."/>
            <person name="Wei L."/>
        </authorList>
    </citation>
    <scope>NUCLEOTIDE SEQUENCE [LARGE SCALE GENOMIC DNA]</scope>
    <source>
        <tissue evidence="1">Nenye</tissue>
    </source>
</reference>
<proteinExistence type="predicted"/>
<dbReference type="PANTHER" id="PTHR27006:SF606">
    <property type="entry name" value="INTERLEUKIN-1 RECEPTOR-ASSOCIATED KINASE 4"/>
    <property type="match status" value="1"/>
</dbReference>
<dbReference type="Gene3D" id="1.10.510.10">
    <property type="entry name" value="Transferase(Phosphotransferase) domain 1"/>
    <property type="match status" value="1"/>
</dbReference>
<evidence type="ECO:0000313" key="2">
    <source>
        <dbReference type="Proteomes" id="UP001630127"/>
    </source>
</evidence>
<dbReference type="Proteomes" id="UP001630127">
    <property type="component" value="Unassembled WGS sequence"/>
</dbReference>
<dbReference type="EMBL" id="JBJUIK010000007">
    <property type="protein sequence ID" value="KAL3523562.1"/>
    <property type="molecule type" value="Genomic_DNA"/>
</dbReference>
<sequence>MTGKVSGKSDVYGYGVLLLEMAWKRWIENKTMNLVDPKLRDTCDEMQMQRYVRVALLCVQDSARDRSNMSAVLSMLNSEIAELPWSNFPSYGARPCSGDDAYPTDCVTF</sequence>
<name>A0ABD2ZZH7_9GENT</name>
<dbReference type="SUPFAM" id="SSF56112">
    <property type="entry name" value="Protein kinase-like (PK-like)"/>
    <property type="match status" value="1"/>
</dbReference>
<protein>
    <submittedName>
        <fullName evidence="1">Uncharacterized protein</fullName>
    </submittedName>
</protein>
<dbReference type="PANTHER" id="PTHR27006">
    <property type="entry name" value="PROMASTIGOTE SURFACE ANTIGEN PROTEIN PSA"/>
    <property type="match status" value="1"/>
</dbReference>
<comment type="caution">
    <text evidence="1">The sequence shown here is derived from an EMBL/GenBank/DDBJ whole genome shotgun (WGS) entry which is preliminary data.</text>
</comment>
<dbReference type="AlphaFoldDB" id="A0ABD2ZZH7"/>
<organism evidence="1 2">
    <name type="scientific">Cinchona calisaya</name>
    <dbReference type="NCBI Taxonomy" id="153742"/>
    <lineage>
        <taxon>Eukaryota</taxon>
        <taxon>Viridiplantae</taxon>
        <taxon>Streptophyta</taxon>
        <taxon>Embryophyta</taxon>
        <taxon>Tracheophyta</taxon>
        <taxon>Spermatophyta</taxon>
        <taxon>Magnoliopsida</taxon>
        <taxon>eudicotyledons</taxon>
        <taxon>Gunneridae</taxon>
        <taxon>Pentapetalae</taxon>
        <taxon>asterids</taxon>
        <taxon>lamiids</taxon>
        <taxon>Gentianales</taxon>
        <taxon>Rubiaceae</taxon>
        <taxon>Cinchonoideae</taxon>
        <taxon>Cinchoneae</taxon>
        <taxon>Cinchona</taxon>
    </lineage>
</organism>